<name>A0ABN9G0J4_9NEOB</name>
<accession>A0ABN9G0J4</accession>
<organism evidence="1 2">
    <name type="scientific">Staurois parvus</name>
    <dbReference type="NCBI Taxonomy" id="386267"/>
    <lineage>
        <taxon>Eukaryota</taxon>
        <taxon>Metazoa</taxon>
        <taxon>Chordata</taxon>
        <taxon>Craniata</taxon>
        <taxon>Vertebrata</taxon>
        <taxon>Euteleostomi</taxon>
        <taxon>Amphibia</taxon>
        <taxon>Batrachia</taxon>
        <taxon>Anura</taxon>
        <taxon>Neobatrachia</taxon>
        <taxon>Ranoidea</taxon>
        <taxon>Ranidae</taxon>
        <taxon>Staurois</taxon>
    </lineage>
</organism>
<comment type="caution">
    <text evidence="1">The sequence shown here is derived from an EMBL/GenBank/DDBJ whole genome shotgun (WGS) entry which is preliminary data.</text>
</comment>
<evidence type="ECO:0000313" key="2">
    <source>
        <dbReference type="Proteomes" id="UP001162483"/>
    </source>
</evidence>
<sequence>SPPNSCDSGGFQSPPYHCDSVFQSPPYHGDFVIQVFPNPSISM</sequence>
<proteinExistence type="predicted"/>
<gene>
    <name evidence="1" type="ORF">SPARVUS_LOCUS13230175</name>
</gene>
<evidence type="ECO:0000313" key="1">
    <source>
        <dbReference type="EMBL" id="CAI9602890.1"/>
    </source>
</evidence>
<feature type="non-terminal residue" evidence="1">
    <location>
        <position position="1"/>
    </location>
</feature>
<reference evidence="1" key="1">
    <citation type="submission" date="2023-05" db="EMBL/GenBank/DDBJ databases">
        <authorList>
            <person name="Stuckert A."/>
        </authorList>
    </citation>
    <scope>NUCLEOTIDE SEQUENCE</scope>
</reference>
<dbReference type="EMBL" id="CATNWA010017751">
    <property type="protein sequence ID" value="CAI9602890.1"/>
    <property type="molecule type" value="Genomic_DNA"/>
</dbReference>
<protein>
    <submittedName>
        <fullName evidence="1">Uncharacterized protein</fullName>
    </submittedName>
</protein>
<keyword evidence="2" id="KW-1185">Reference proteome</keyword>
<dbReference type="Proteomes" id="UP001162483">
    <property type="component" value="Unassembled WGS sequence"/>
</dbReference>